<gene>
    <name evidence="1" type="ORF">BDZ94DRAFT_1180388</name>
</gene>
<dbReference type="AlphaFoldDB" id="A0A9P5XR68"/>
<name>A0A9P5XR68_9AGAR</name>
<dbReference type="Pfam" id="PF18759">
    <property type="entry name" value="Plavaka"/>
    <property type="match status" value="1"/>
</dbReference>
<comment type="caution">
    <text evidence="1">The sequence shown here is derived from an EMBL/GenBank/DDBJ whole genome shotgun (WGS) entry which is preliminary data.</text>
</comment>
<reference evidence="1" key="1">
    <citation type="submission" date="2020-11" db="EMBL/GenBank/DDBJ databases">
        <authorList>
            <consortium name="DOE Joint Genome Institute"/>
            <person name="Ahrendt S."/>
            <person name="Riley R."/>
            <person name="Andreopoulos W."/>
            <person name="Labutti K."/>
            <person name="Pangilinan J."/>
            <person name="Ruiz-Duenas F.J."/>
            <person name="Barrasa J.M."/>
            <person name="Sanchez-Garcia M."/>
            <person name="Camarero S."/>
            <person name="Miyauchi S."/>
            <person name="Serrano A."/>
            <person name="Linde D."/>
            <person name="Babiker R."/>
            <person name="Drula E."/>
            <person name="Ayuso-Fernandez I."/>
            <person name="Pacheco R."/>
            <person name="Padilla G."/>
            <person name="Ferreira P."/>
            <person name="Barriuso J."/>
            <person name="Kellner H."/>
            <person name="Castanera R."/>
            <person name="Alfaro M."/>
            <person name="Ramirez L."/>
            <person name="Pisabarro A.G."/>
            <person name="Kuo A."/>
            <person name="Tritt A."/>
            <person name="Lipzen A."/>
            <person name="He G."/>
            <person name="Yan M."/>
            <person name="Ng V."/>
            <person name="Cullen D."/>
            <person name="Martin F."/>
            <person name="Rosso M.-N."/>
            <person name="Henrissat B."/>
            <person name="Hibbett D."/>
            <person name="Martinez A.T."/>
            <person name="Grigoriev I.V."/>
        </authorList>
    </citation>
    <scope>NUCLEOTIDE SEQUENCE</scope>
    <source>
        <strain evidence="1">CBS 247.69</strain>
    </source>
</reference>
<dbReference type="Proteomes" id="UP000807353">
    <property type="component" value="Unassembled WGS sequence"/>
</dbReference>
<feature type="non-terminal residue" evidence="1">
    <location>
        <position position="231"/>
    </location>
</feature>
<proteinExistence type="predicted"/>
<organism evidence="1 2">
    <name type="scientific">Collybia nuda</name>
    <dbReference type="NCBI Taxonomy" id="64659"/>
    <lineage>
        <taxon>Eukaryota</taxon>
        <taxon>Fungi</taxon>
        <taxon>Dikarya</taxon>
        <taxon>Basidiomycota</taxon>
        <taxon>Agaricomycotina</taxon>
        <taxon>Agaricomycetes</taxon>
        <taxon>Agaricomycetidae</taxon>
        <taxon>Agaricales</taxon>
        <taxon>Tricholomatineae</taxon>
        <taxon>Clitocybaceae</taxon>
        <taxon>Collybia</taxon>
    </lineage>
</organism>
<protein>
    <submittedName>
        <fullName evidence="1">Uncharacterized protein</fullName>
    </submittedName>
</protein>
<dbReference type="OrthoDB" id="3232986at2759"/>
<accession>A0A9P5XR68</accession>
<keyword evidence="2" id="KW-1185">Reference proteome</keyword>
<evidence type="ECO:0000313" key="2">
    <source>
        <dbReference type="Proteomes" id="UP000807353"/>
    </source>
</evidence>
<dbReference type="InterPro" id="IPR041078">
    <property type="entry name" value="Plavaka"/>
</dbReference>
<evidence type="ECO:0000313" key="1">
    <source>
        <dbReference type="EMBL" id="KAF9455249.1"/>
    </source>
</evidence>
<dbReference type="EMBL" id="MU150854">
    <property type="protein sequence ID" value="KAF9455249.1"/>
    <property type="molecule type" value="Genomic_DNA"/>
</dbReference>
<sequence>MDNLGTPTSPTIDIPMDVDPTLEERYVEEYEGAAKTFGVGTSFMAEFDRDKFAKERVENLYYPFASRDEWKLAAFLLRSDLSMSAIDELLSLGLMKSLNLSFGTAKRLRGLSEMLPKAPEWKCKPWTTVYPTKKPIYLYYRDPLDCIQSILYNPLVKNFIQFTPFRLYESATKAMRIYTGWLSGDNAWSMQSQFPEGATLLGVVLSSDKTNLSSMTGGRMAHPLLLSLANL</sequence>